<dbReference type="SUPFAM" id="SSF53649">
    <property type="entry name" value="Alkaline phosphatase-like"/>
    <property type="match status" value="1"/>
</dbReference>
<dbReference type="Proteomes" id="UP000319143">
    <property type="component" value="Unassembled WGS sequence"/>
</dbReference>
<reference evidence="9 10" key="1">
    <citation type="submission" date="2019-02" db="EMBL/GenBank/DDBJ databases">
        <title>Deep-cultivation of Planctomycetes and their phenomic and genomic characterization uncovers novel biology.</title>
        <authorList>
            <person name="Wiegand S."/>
            <person name="Jogler M."/>
            <person name="Boedeker C."/>
            <person name="Pinto D."/>
            <person name="Vollmers J."/>
            <person name="Rivas-Marin E."/>
            <person name="Kohn T."/>
            <person name="Peeters S.H."/>
            <person name="Heuer A."/>
            <person name="Rast P."/>
            <person name="Oberbeckmann S."/>
            <person name="Bunk B."/>
            <person name="Jeske O."/>
            <person name="Meyerdierks A."/>
            <person name="Storesund J.E."/>
            <person name="Kallscheuer N."/>
            <person name="Luecker S."/>
            <person name="Lage O.M."/>
            <person name="Pohl T."/>
            <person name="Merkel B.J."/>
            <person name="Hornburger P."/>
            <person name="Mueller R.-W."/>
            <person name="Bruemmer F."/>
            <person name="Labrenz M."/>
            <person name="Spormann A.M."/>
            <person name="Op Den Camp H."/>
            <person name="Overmann J."/>
            <person name="Amann R."/>
            <person name="Jetten M.S.M."/>
            <person name="Mascher T."/>
            <person name="Medema M.H."/>
            <person name="Devos D.P."/>
            <person name="Kaster A.-K."/>
            <person name="Ovreas L."/>
            <person name="Rohde M."/>
            <person name="Galperin M.Y."/>
            <person name="Jogler C."/>
        </authorList>
    </citation>
    <scope>NUCLEOTIDE SEQUENCE [LARGE SCALE GENOMIC DNA]</scope>
    <source>
        <strain evidence="9 10">Poly41</strain>
    </source>
</reference>
<evidence type="ECO:0000256" key="7">
    <source>
        <dbReference type="SAM" id="SignalP"/>
    </source>
</evidence>
<comment type="cofactor">
    <cofactor evidence="1">
        <name>Ca(2+)</name>
        <dbReference type="ChEBI" id="CHEBI:29108"/>
    </cofactor>
</comment>
<keyword evidence="10" id="KW-1185">Reference proteome</keyword>
<keyword evidence="5 9" id="KW-0378">Hydrolase</keyword>
<comment type="caution">
    <text evidence="9">The sequence shown here is derived from an EMBL/GenBank/DDBJ whole genome shotgun (WGS) entry which is preliminary data.</text>
</comment>
<comment type="similarity">
    <text evidence="2">Belongs to the sulfatase family.</text>
</comment>
<evidence type="ECO:0000256" key="6">
    <source>
        <dbReference type="ARBA" id="ARBA00022837"/>
    </source>
</evidence>
<evidence type="ECO:0000313" key="10">
    <source>
        <dbReference type="Proteomes" id="UP000319143"/>
    </source>
</evidence>
<keyword evidence="3" id="KW-0479">Metal-binding</keyword>
<dbReference type="GO" id="GO:0046872">
    <property type="term" value="F:metal ion binding"/>
    <property type="evidence" value="ECO:0007669"/>
    <property type="project" value="UniProtKB-KW"/>
</dbReference>
<evidence type="ECO:0000256" key="3">
    <source>
        <dbReference type="ARBA" id="ARBA00022723"/>
    </source>
</evidence>
<dbReference type="PANTHER" id="PTHR45953">
    <property type="entry name" value="IDURONATE 2-SULFATASE"/>
    <property type="match status" value="1"/>
</dbReference>
<evidence type="ECO:0000259" key="8">
    <source>
        <dbReference type="Pfam" id="PF00884"/>
    </source>
</evidence>
<dbReference type="EC" id="3.1.6.1" evidence="9"/>
<evidence type="ECO:0000256" key="5">
    <source>
        <dbReference type="ARBA" id="ARBA00022801"/>
    </source>
</evidence>
<dbReference type="GO" id="GO:0004423">
    <property type="term" value="F:iduronate-2-sulfatase activity"/>
    <property type="evidence" value="ECO:0007669"/>
    <property type="project" value="InterPro"/>
</dbReference>
<organism evidence="9 10">
    <name type="scientific">Novipirellula artificiosorum</name>
    <dbReference type="NCBI Taxonomy" id="2528016"/>
    <lineage>
        <taxon>Bacteria</taxon>
        <taxon>Pseudomonadati</taxon>
        <taxon>Planctomycetota</taxon>
        <taxon>Planctomycetia</taxon>
        <taxon>Pirellulales</taxon>
        <taxon>Pirellulaceae</taxon>
        <taxon>Novipirellula</taxon>
    </lineage>
</organism>
<dbReference type="GO" id="GO:0004065">
    <property type="term" value="F:arylsulfatase activity"/>
    <property type="evidence" value="ECO:0007669"/>
    <property type="project" value="UniProtKB-EC"/>
</dbReference>
<proteinExistence type="inferred from homology"/>
<feature type="domain" description="Sulfatase N-terminal" evidence="8">
    <location>
        <begin position="35"/>
        <end position="365"/>
    </location>
</feature>
<dbReference type="AlphaFoldDB" id="A0A5C6DQC5"/>
<keyword evidence="6" id="KW-0106">Calcium</keyword>
<evidence type="ECO:0000256" key="4">
    <source>
        <dbReference type="ARBA" id="ARBA00022729"/>
    </source>
</evidence>
<feature type="signal peptide" evidence="7">
    <location>
        <begin position="1"/>
        <end position="29"/>
    </location>
</feature>
<feature type="chain" id="PRO_5023051370" evidence="7">
    <location>
        <begin position="30"/>
        <end position="460"/>
    </location>
</feature>
<dbReference type="CDD" id="cd16030">
    <property type="entry name" value="iduronate-2-sulfatase"/>
    <property type="match status" value="1"/>
</dbReference>
<gene>
    <name evidence="9" type="ORF">Poly41_28500</name>
</gene>
<keyword evidence="4 7" id="KW-0732">Signal</keyword>
<dbReference type="InterPro" id="IPR000917">
    <property type="entry name" value="Sulfatase_N"/>
</dbReference>
<protein>
    <submittedName>
        <fullName evidence="9">Arylsulfatase</fullName>
        <ecNumber evidence="9">3.1.6.1</ecNumber>
    </submittedName>
</protein>
<dbReference type="PANTHER" id="PTHR45953:SF1">
    <property type="entry name" value="IDURONATE 2-SULFATASE"/>
    <property type="match status" value="1"/>
</dbReference>
<dbReference type="EMBL" id="SJPV01000004">
    <property type="protein sequence ID" value="TWU38374.1"/>
    <property type="molecule type" value="Genomic_DNA"/>
</dbReference>
<evidence type="ECO:0000256" key="1">
    <source>
        <dbReference type="ARBA" id="ARBA00001913"/>
    </source>
</evidence>
<evidence type="ECO:0000256" key="2">
    <source>
        <dbReference type="ARBA" id="ARBA00008779"/>
    </source>
</evidence>
<dbReference type="Pfam" id="PF00884">
    <property type="entry name" value="Sulfatase"/>
    <property type="match status" value="1"/>
</dbReference>
<evidence type="ECO:0000313" key="9">
    <source>
        <dbReference type="EMBL" id="TWU38374.1"/>
    </source>
</evidence>
<dbReference type="GO" id="GO:0005737">
    <property type="term" value="C:cytoplasm"/>
    <property type="evidence" value="ECO:0007669"/>
    <property type="project" value="TreeGrafter"/>
</dbReference>
<name>A0A5C6DQC5_9BACT</name>
<dbReference type="InterPro" id="IPR017850">
    <property type="entry name" value="Alkaline_phosphatase_core_sf"/>
</dbReference>
<dbReference type="InterPro" id="IPR035874">
    <property type="entry name" value="IDS"/>
</dbReference>
<accession>A0A5C6DQC5</accession>
<sequence length="460" mass="52029" precursor="true">MNLAKEKCLMLALLGVLCLGLGNAESAPAAESQRPNVLFIAVDDLNAWVTHLGRNPQARTPNVDRLAKMGTTFQRAYCAVPACNPARAALMTGQRPWTTGCYLNSDPWKQHTTEGFGLSNQFKKSGYHVVGAGKIYHSQTYFESEWSEYMDPKLYSLDGPEVKKDDGFHNPMNHDLKDEDLGDWHVVNWCVEQLCKEQDKPLFLACGLYKPHLPFAVPRKYYEMFPREQIQLPPHRENDLDDLPAAGVRMAKPTGDHARFLKSGRWKDAIQSYLATCAYTDMNIGRLLDGLAKSPRADNTIIVLWGDHGWSFGEKSHWRKFALWEEPTRAPLIWVAPGVTQAGTECKQPIDFMTIYPTLCELVGIDIPSHVEGKSAVNLLRDPTSAWTDPAITTHGYRNHAVRMEQHRYIRYADGSEELYDHTHDPYEWTNLASRPESSKVIQRLKQHLPTRDAAPATSK</sequence>
<dbReference type="Gene3D" id="3.40.720.10">
    <property type="entry name" value="Alkaline Phosphatase, subunit A"/>
    <property type="match status" value="1"/>
</dbReference>